<accession>A0A066S0I8</accession>
<evidence type="ECO:0000313" key="2">
    <source>
        <dbReference type="Proteomes" id="UP000027192"/>
    </source>
</evidence>
<dbReference type="Proteomes" id="UP000027192">
    <property type="component" value="Unassembled WGS sequence"/>
</dbReference>
<name>A0A066S0I8_9GAMM</name>
<evidence type="ECO:0000313" key="1">
    <source>
        <dbReference type="EMBL" id="KDM93153.1"/>
    </source>
</evidence>
<dbReference type="RefSeq" id="WP_036748668.1">
    <property type="nucleotide sequence ID" value="NZ_JAGSGC010000002.1"/>
</dbReference>
<dbReference type="EMBL" id="JMIB01000004">
    <property type="protein sequence ID" value="KDM93153.1"/>
    <property type="molecule type" value="Genomic_DNA"/>
</dbReference>
<gene>
    <name evidence="1" type="ORF">EA58_02880</name>
</gene>
<dbReference type="OrthoDB" id="5108480at2"/>
<keyword evidence="2" id="KW-1185">Reference proteome</keyword>
<proteinExistence type="predicted"/>
<comment type="caution">
    <text evidence="1">The sequence shown here is derived from an EMBL/GenBank/DDBJ whole genome shotgun (WGS) entry which is preliminary data.</text>
</comment>
<organism evidence="1 2">
    <name type="scientific">Photobacterium galatheae</name>
    <dbReference type="NCBI Taxonomy" id="1654360"/>
    <lineage>
        <taxon>Bacteria</taxon>
        <taxon>Pseudomonadati</taxon>
        <taxon>Pseudomonadota</taxon>
        <taxon>Gammaproteobacteria</taxon>
        <taxon>Vibrionales</taxon>
        <taxon>Vibrionaceae</taxon>
        <taxon>Photobacterium</taxon>
    </lineage>
</organism>
<protein>
    <submittedName>
        <fullName evidence="1">Uncharacterized protein</fullName>
    </submittedName>
</protein>
<reference evidence="1 2" key="1">
    <citation type="submission" date="2014-04" db="EMBL/GenBank/DDBJ databases">
        <title>Draft genome sequence of Photobacterium halotolerans S2753: a solonamide, ngercheumicin and holomycin producer.</title>
        <authorList>
            <person name="Machado H.R."/>
            <person name="Gram L."/>
        </authorList>
    </citation>
    <scope>NUCLEOTIDE SEQUENCE [LARGE SCALE GENOMIC DNA]</scope>
    <source>
        <strain evidence="1 2">S2753</strain>
    </source>
</reference>
<sequence length="136" mass="15602">MQSYSVDSITSLVLNSNADDWQCDTNTGIYVFKQDVRLQIKPEGEYEKFSEQWAEKFPNPNVTRDIHSIYFESSKVREYFLVSVDGGRASLPLPKSATELNVSREQYAFAHLVHYAGPNCLYDFENYFQRAGLVVA</sequence>
<dbReference type="AlphaFoldDB" id="A0A066S0I8"/>